<evidence type="ECO:0000313" key="3">
    <source>
        <dbReference type="Proteomes" id="UP000718821"/>
    </source>
</evidence>
<name>A0A938WX73_9BIFI</name>
<comment type="caution">
    <text evidence="2">The sequence shown here is derived from an EMBL/GenBank/DDBJ whole genome shotgun (WGS) entry which is preliminary data.</text>
</comment>
<reference evidence="2" key="1">
    <citation type="submission" date="2020-08" db="EMBL/GenBank/DDBJ databases">
        <authorList>
            <person name="Cejkova D."/>
            <person name="Kubasova T."/>
            <person name="Jahodarova E."/>
            <person name="Rychlik I."/>
        </authorList>
    </citation>
    <scope>NUCLEOTIDE SEQUENCE</scope>
    <source>
        <strain evidence="2">An836</strain>
    </source>
</reference>
<feature type="region of interest" description="Disordered" evidence="1">
    <location>
        <begin position="47"/>
        <end position="68"/>
    </location>
</feature>
<protein>
    <submittedName>
        <fullName evidence="2">Uncharacterized protein</fullName>
    </submittedName>
</protein>
<dbReference type="RefSeq" id="WP_204469055.1">
    <property type="nucleotide sequence ID" value="NZ_JACLYU010000010.1"/>
</dbReference>
<proteinExistence type="predicted"/>
<dbReference type="Proteomes" id="UP000718821">
    <property type="component" value="Unassembled WGS sequence"/>
</dbReference>
<dbReference type="AlphaFoldDB" id="A0A938WX73"/>
<reference evidence="2" key="2">
    <citation type="journal article" date="2021" name="Sci. Rep.">
        <title>The distribution of antibiotic resistance genes in chicken gut microbiota commensals.</title>
        <authorList>
            <person name="Juricova H."/>
            <person name="Matiasovicova J."/>
            <person name="Kubasova T."/>
            <person name="Cejkova D."/>
            <person name="Rychlik I."/>
        </authorList>
    </citation>
    <scope>NUCLEOTIDE SEQUENCE</scope>
    <source>
        <strain evidence="2">An836</strain>
    </source>
</reference>
<accession>A0A938WX73</accession>
<evidence type="ECO:0000313" key="2">
    <source>
        <dbReference type="EMBL" id="MBM6699924.1"/>
    </source>
</evidence>
<evidence type="ECO:0000256" key="1">
    <source>
        <dbReference type="SAM" id="MobiDB-lite"/>
    </source>
</evidence>
<gene>
    <name evidence="2" type="ORF">H7U32_06310</name>
</gene>
<dbReference type="EMBL" id="JACLYU010000010">
    <property type="protein sequence ID" value="MBM6699924.1"/>
    <property type="molecule type" value="Genomic_DNA"/>
</dbReference>
<keyword evidence="3" id="KW-1185">Reference proteome</keyword>
<organism evidence="2 3">
    <name type="scientific">Bifidobacterium pullorum subsp. saeculare</name>
    <dbReference type="NCBI Taxonomy" id="78257"/>
    <lineage>
        <taxon>Bacteria</taxon>
        <taxon>Bacillati</taxon>
        <taxon>Actinomycetota</taxon>
        <taxon>Actinomycetes</taxon>
        <taxon>Bifidobacteriales</taxon>
        <taxon>Bifidobacteriaceae</taxon>
        <taxon>Bifidobacterium</taxon>
    </lineage>
</organism>
<sequence>MDADLRRYYRTSLDTTDYALLADLTAWLPPEAASRSALVERMPQLTQLEPEPESEPSNGVEAFDSPEQLLEKLNRGRVNIT</sequence>